<evidence type="ECO:0000313" key="3">
    <source>
        <dbReference type="EMBL" id="EGG08645.1"/>
    </source>
</evidence>
<keyword evidence="2" id="KW-0732">Signal</keyword>
<dbReference type="Proteomes" id="UP000001072">
    <property type="component" value="Unassembled WGS sequence"/>
</dbReference>
<sequence length="144" mass="15611">MSHQKLLKALCLGTFLIALAPSTTQKPWGNLSTRETPLLSLAAHEDNSQVGEVSSAYERTPSLSSASVNYPGENHEPLEQSQLDSPIAHLEEHLNPGAATWNSYSDGINAPKNQDSMESDVPLMPYCPKGYGESTPDTGDSQQW</sequence>
<gene>
    <name evidence="3" type="ORF">MELLADRAFT_123582</name>
</gene>
<dbReference type="HOGENOM" id="CLU_1796892_0_0_1"/>
<feature type="region of interest" description="Disordered" evidence="1">
    <location>
        <begin position="45"/>
        <end position="80"/>
    </location>
</feature>
<dbReference type="AlphaFoldDB" id="F4RGI0"/>
<feature type="chain" id="PRO_5003320774" evidence="2">
    <location>
        <begin position="26"/>
        <end position="144"/>
    </location>
</feature>
<evidence type="ECO:0000313" key="4">
    <source>
        <dbReference type="Proteomes" id="UP000001072"/>
    </source>
</evidence>
<keyword evidence="4" id="KW-1185">Reference proteome</keyword>
<accession>F4RGI0</accession>
<dbReference type="VEuPathDB" id="FungiDB:MELLADRAFT_123582"/>
<evidence type="ECO:0000256" key="2">
    <source>
        <dbReference type="SAM" id="SignalP"/>
    </source>
</evidence>
<dbReference type="RefSeq" id="XP_007408231.1">
    <property type="nucleotide sequence ID" value="XM_007408169.1"/>
</dbReference>
<evidence type="ECO:0000256" key="1">
    <source>
        <dbReference type="SAM" id="MobiDB-lite"/>
    </source>
</evidence>
<dbReference type="InParanoid" id="F4RGI0"/>
<proteinExistence type="predicted"/>
<dbReference type="EMBL" id="GL883100">
    <property type="protein sequence ID" value="EGG08645.1"/>
    <property type="molecule type" value="Genomic_DNA"/>
</dbReference>
<dbReference type="GeneID" id="18926419"/>
<organism evidence="4">
    <name type="scientific">Melampsora larici-populina (strain 98AG31 / pathotype 3-4-7)</name>
    <name type="common">Poplar leaf rust fungus</name>
    <dbReference type="NCBI Taxonomy" id="747676"/>
    <lineage>
        <taxon>Eukaryota</taxon>
        <taxon>Fungi</taxon>
        <taxon>Dikarya</taxon>
        <taxon>Basidiomycota</taxon>
        <taxon>Pucciniomycotina</taxon>
        <taxon>Pucciniomycetes</taxon>
        <taxon>Pucciniales</taxon>
        <taxon>Melampsoraceae</taxon>
        <taxon>Melampsora</taxon>
    </lineage>
</organism>
<dbReference type="KEGG" id="mlr:MELLADRAFT_123582"/>
<protein>
    <submittedName>
        <fullName evidence="3">Secreted protein</fullName>
    </submittedName>
</protein>
<feature type="region of interest" description="Disordered" evidence="1">
    <location>
        <begin position="98"/>
        <end position="144"/>
    </location>
</feature>
<reference evidence="4" key="1">
    <citation type="journal article" date="2011" name="Proc. Natl. Acad. Sci. U.S.A.">
        <title>Obligate biotrophy features unraveled by the genomic analysis of rust fungi.</title>
        <authorList>
            <person name="Duplessis S."/>
            <person name="Cuomo C.A."/>
            <person name="Lin Y.-C."/>
            <person name="Aerts A."/>
            <person name="Tisserant E."/>
            <person name="Veneault-Fourrey C."/>
            <person name="Joly D.L."/>
            <person name="Hacquard S."/>
            <person name="Amselem J."/>
            <person name="Cantarel B.L."/>
            <person name="Chiu R."/>
            <person name="Coutinho P.M."/>
            <person name="Feau N."/>
            <person name="Field M."/>
            <person name="Frey P."/>
            <person name="Gelhaye E."/>
            <person name="Goldberg J."/>
            <person name="Grabherr M.G."/>
            <person name="Kodira C.D."/>
            <person name="Kohler A."/>
            <person name="Kuees U."/>
            <person name="Lindquist E.A."/>
            <person name="Lucas S.M."/>
            <person name="Mago R."/>
            <person name="Mauceli E."/>
            <person name="Morin E."/>
            <person name="Murat C."/>
            <person name="Pangilinan J.L."/>
            <person name="Park R."/>
            <person name="Pearson M."/>
            <person name="Quesneville H."/>
            <person name="Rouhier N."/>
            <person name="Sakthikumar S."/>
            <person name="Salamov A.A."/>
            <person name="Schmutz J."/>
            <person name="Selles B."/>
            <person name="Shapiro H."/>
            <person name="Tanguay P."/>
            <person name="Tuskan G.A."/>
            <person name="Henrissat B."/>
            <person name="Van de Peer Y."/>
            <person name="Rouze P."/>
            <person name="Ellis J.G."/>
            <person name="Dodds P.N."/>
            <person name="Schein J.E."/>
            <person name="Zhong S."/>
            <person name="Hamelin R.C."/>
            <person name="Grigoriev I.V."/>
            <person name="Szabo L.J."/>
            <person name="Martin F."/>
        </authorList>
    </citation>
    <scope>NUCLEOTIDE SEQUENCE [LARGE SCALE GENOMIC DNA]</scope>
    <source>
        <strain evidence="4">98AG31 / pathotype 3-4-7</strain>
    </source>
</reference>
<feature type="compositionally biased region" description="Polar residues" evidence="1">
    <location>
        <begin position="135"/>
        <end position="144"/>
    </location>
</feature>
<feature type="signal peptide" evidence="2">
    <location>
        <begin position="1"/>
        <end position="25"/>
    </location>
</feature>
<feature type="compositionally biased region" description="Polar residues" evidence="1">
    <location>
        <begin position="100"/>
        <end position="116"/>
    </location>
</feature>
<name>F4RGI0_MELLP</name>